<dbReference type="PANTHER" id="PTHR30050:SF4">
    <property type="entry name" value="ATP-BINDING PROTEIN RV3427C IN INSERTION SEQUENCE-RELATED"/>
    <property type="match status" value="1"/>
</dbReference>
<dbReference type="PIRSF" id="PIRSF003073">
    <property type="entry name" value="DNAC_TnpB_IstB"/>
    <property type="match status" value="1"/>
</dbReference>
<evidence type="ECO:0000313" key="2">
    <source>
        <dbReference type="EMBL" id="VYU17002.1"/>
    </source>
</evidence>
<dbReference type="InterPro" id="IPR002611">
    <property type="entry name" value="IstB_ATP-bd"/>
</dbReference>
<dbReference type="GO" id="GO:0006260">
    <property type="term" value="P:DNA replication"/>
    <property type="evidence" value="ECO:0007669"/>
    <property type="project" value="TreeGrafter"/>
</dbReference>
<sequence length="239" mass="27870">MAYTFKTYLYNEKLSKEQNLIMDKLYKLRMSGMAEALEQQLLNPNSRLDSFEDRFSDIVNFEWSQRETKKFNRLLKQATLKYPAADLDSSLYEPERQLNTHVIEKLATCEWIDEPNNLLMTGGAGAGKTHVACALCVAAMHQMRTTKYIRANYLLQESEHAHRENNYYEYSNKMASYDLLVIDDFGLMDLNMDKCRDLFEIIESRDSRKATIIISQVPVAKWYLNYSVIIPMLMLVLAE</sequence>
<reference evidence="2" key="1">
    <citation type="submission" date="2019-11" db="EMBL/GenBank/DDBJ databases">
        <authorList>
            <person name="Feng L."/>
        </authorList>
    </citation>
    <scope>NUCLEOTIDE SEQUENCE</scope>
    <source>
        <strain evidence="2">RgnavusLFYP19</strain>
    </source>
</reference>
<name>A0A6N3CMC8_MEDGN</name>
<dbReference type="EMBL" id="CACRUK010000022">
    <property type="protein sequence ID" value="VYU17002.1"/>
    <property type="molecule type" value="Genomic_DNA"/>
</dbReference>
<organism evidence="2">
    <name type="scientific">Mediterraneibacter gnavus</name>
    <name type="common">Ruminococcus gnavus</name>
    <dbReference type="NCBI Taxonomy" id="33038"/>
    <lineage>
        <taxon>Bacteria</taxon>
        <taxon>Bacillati</taxon>
        <taxon>Bacillota</taxon>
        <taxon>Clostridia</taxon>
        <taxon>Lachnospirales</taxon>
        <taxon>Lachnospiraceae</taxon>
        <taxon>Mediterraneibacter</taxon>
    </lineage>
</organism>
<dbReference type="PANTHER" id="PTHR30050">
    <property type="entry name" value="CHROMOSOMAL REPLICATION INITIATOR PROTEIN DNAA"/>
    <property type="match status" value="1"/>
</dbReference>
<dbReference type="SUPFAM" id="SSF52540">
    <property type="entry name" value="P-loop containing nucleoside triphosphate hydrolases"/>
    <property type="match status" value="1"/>
</dbReference>
<gene>
    <name evidence="2" type="ORF">RGLFYP19_01618</name>
</gene>
<proteinExistence type="predicted"/>
<dbReference type="Pfam" id="PF01695">
    <property type="entry name" value="IstB_IS21"/>
    <property type="match status" value="1"/>
</dbReference>
<protein>
    <submittedName>
        <fullName evidence="2">Transposase/IS protein</fullName>
    </submittedName>
</protein>
<dbReference type="InterPro" id="IPR028350">
    <property type="entry name" value="DNAC/IstB-like"/>
</dbReference>
<accession>A0A6N3CMC8</accession>
<dbReference type="Gene3D" id="3.40.50.300">
    <property type="entry name" value="P-loop containing nucleotide triphosphate hydrolases"/>
    <property type="match status" value="1"/>
</dbReference>
<feature type="domain" description="IstB-like ATP-binding" evidence="1">
    <location>
        <begin position="25"/>
        <end position="223"/>
    </location>
</feature>
<dbReference type="RefSeq" id="WP_421929943.1">
    <property type="nucleotide sequence ID" value="NZ_CACRUK010000022.1"/>
</dbReference>
<evidence type="ECO:0000259" key="1">
    <source>
        <dbReference type="Pfam" id="PF01695"/>
    </source>
</evidence>
<dbReference type="AlphaFoldDB" id="A0A6N3CMC8"/>
<dbReference type="CDD" id="cd00009">
    <property type="entry name" value="AAA"/>
    <property type="match status" value="1"/>
</dbReference>
<dbReference type="InterPro" id="IPR027417">
    <property type="entry name" value="P-loop_NTPase"/>
</dbReference>
<dbReference type="GO" id="GO:0005524">
    <property type="term" value="F:ATP binding"/>
    <property type="evidence" value="ECO:0007669"/>
    <property type="project" value="InterPro"/>
</dbReference>